<accession>A0ABU0YI99</accession>
<protein>
    <submittedName>
        <fullName evidence="1">Uncharacterized protein</fullName>
    </submittedName>
</protein>
<dbReference type="EMBL" id="JAUYVI010000002">
    <property type="protein sequence ID" value="MDQ7246942.1"/>
    <property type="molecule type" value="Genomic_DNA"/>
</dbReference>
<evidence type="ECO:0000313" key="1">
    <source>
        <dbReference type="EMBL" id="MDQ7246942.1"/>
    </source>
</evidence>
<dbReference type="Proteomes" id="UP001230156">
    <property type="component" value="Unassembled WGS sequence"/>
</dbReference>
<keyword evidence="2" id="KW-1185">Reference proteome</keyword>
<evidence type="ECO:0000313" key="2">
    <source>
        <dbReference type="Proteomes" id="UP001230156"/>
    </source>
</evidence>
<reference evidence="2" key="1">
    <citation type="submission" date="2023-08" db="EMBL/GenBank/DDBJ databases">
        <title>Rhodospirillaceae gen. nov., a novel taxon isolated from the Yangtze River Yuezi River estuary sludge.</title>
        <authorList>
            <person name="Ruan L."/>
        </authorList>
    </citation>
    <scope>NUCLEOTIDE SEQUENCE [LARGE SCALE GENOMIC DNA]</scope>
    <source>
        <strain evidence="2">R-7</strain>
    </source>
</reference>
<comment type="caution">
    <text evidence="1">The sequence shown here is derived from an EMBL/GenBank/DDBJ whole genome shotgun (WGS) entry which is preliminary data.</text>
</comment>
<sequence>MLGLDQGGGQHDRFGAVGLRPIILHRRAEHKIVGHLRDIGCEFAEPLDVAGHEQDLRAGRDVPDILAHRGENVAEQGRVGLVDGAVALPDVLGQRGIAIAISGDRISEHRGAAAAERIGRNGQASSIANRSPCGLSARGTLNWLQSTLNR</sequence>
<name>A0ABU0YI99_9PROT</name>
<organism evidence="1 2">
    <name type="scientific">Dongia sedimenti</name>
    <dbReference type="NCBI Taxonomy" id="3064282"/>
    <lineage>
        <taxon>Bacteria</taxon>
        <taxon>Pseudomonadati</taxon>
        <taxon>Pseudomonadota</taxon>
        <taxon>Alphaproteobacteria</taxon>
        <taxon>Rhodospirillales</taxon>
        <taxon>Dongiaceae</taxon>
        <taxon>Dongia</taxon>
    </lineage>
</organism>
<proteinExistence type="predicted"/>
<gene>
    <name evidence="1" type="ORF">Q8A70_04670</name>
</gene>